<comment type="caution">
    <text evidence="3">The sequence shown here is derived from an EMBL/GenBank/DDBJ whole genome shotgun (WGS) entry which is preliminary data.</text>
</comment>
<evidence type="ECO:0000313" key="3">
    <source>
        <dbReference type="EMBL" id="GAA5084521.1"/>
    </source>
</evidence>
<dbReference type="CDD" id="cd06223">
    <property type="entry name" value="PRTases_typeI"/>
    <property type="match status" value="1"/>
</dbReference>
<feature type="domain" description="Phosphoribosyltransferase" evidence="2">
    <location>
        <begin position="135"/>
        <end position="236"/>
    </location>
</feature>
<dbReference type="InterPro" id="IPR029057">
    <property type="entry name" value="PRTase-like"/>
</dbReference>
<sequence length="241" mass="27473">MDALRQRIPTACVLCGERTQGGGLCSFCVADWHYRYKHVRWRCQRCKVAQLSGVCRAQQLCQRCLVQPQAWHALAVAFDYVAPLDSLIWRFKNYHQLRLAPMLARMMQQAMWRDGWELPTAMVVTAIPSRRQALRRRGFNPAMELARYLARYLGLPLASDLLALTQPKADQAQKHRTQSQRWVHAQHAFVWRGAPPPETLLLVDDVLTTGSTLHSAACCALNHGVKQVYAVTLARVPWSML</sequence>
<dbReference type="Pfam" id="PF00156">
    <property type="entry name" value="Pribosyltran"/>
    <property type="match status" value="1"/>
</dbReference>
<gene>
    <name evidence="3" type="ORF">GCM10023337_02150</name>
</gene>
<protein>
    <submittedName>
        <fullName evidence="3">ComF family protein</fullName>
    </submittedName>
</protein>
<organism evidence="3 4">
    <name type="scientific">Paenalcaligenes hermetiae</name>
    <dbReference type="NCBI Taxonomy" id="1157987"/>
    <lineage>
        <taxon>Bacteria</taxon>
        <taxon>Pseudomonadati</taxon>
        <taxon>Pseudomonadota</taxon>
        <taxon>Betaproteobacteria</taxon>
        <taxon>Burkholderiales</taxon>
        <taxon>Alcaligenaceae</taxon>
        <taxon>Paenalcaligenes</taxon>
    </lineage>
</organism>
<evidence type="ECO:0000313" key="4">
    <source>
        <dbReference type="Proteomes" id="UP001500227"/>
    </source>
</evidence>
<dbReference type="SUPFAM" id="SSF53271">
    <property type="entry name" value="PRTase-like"/>
    <property type="match status" value="1"/>
</dbReference>
<dbReference type="Gene3D" id="3.40.50.2020">
    <property type="match status" value="1"/>
</dbReference>
<evidence type="ECO:0000256" key="1">
    <source>
        <dbReference type="ARBA" id="ARBA00008007"/>
    </source>
</evidence>
<comment type="similarity">
    <text evidence="1">Belongs to the ComF/GntX family.</text>
</comment>
<reference evidence="4" key="1">
    <citation type="journal article" date="2019" name="Int. J. Syst. Evol. Microbiol.">
        <title>The Global Catalogue of Microorganisms (GCM) 10K type strain sequencing project: providing services to taxonomists for standard genome sequencing and annotation.</title>
        <authorList>
            <consortium name="The Broad Institute Genomics Platform"/>
            <consortium name="The Broad Institute Genome Sequencing Center for Infectious Disease"/>
            <person name="Wu L."/>
            <person name="Ma J."/>
        </authorList>
    </citation>
    <scope>NUCLEOTIDE SEQUENCE [LARGE SCALE GENOMIC DNA]</scope>
    <source>
        <strain evidence="4">JCM 18423</strain>
    </source>
</reference>
<dbReference type="InterPro" id="IPR051910">
    <property type="entry name" value="ComF/GntX_DNA_util-trans"/>
</dbReference>
<keyword evidence="4" id="KW-1185">Reference proteome</keyword>
<dbReference type="PANTHER" id="PTHR47505:SF1">
    <property type="entry name" value="DNA UTILIZATION PROTEIN YHGH"/>
    <property type="match status" value="1"/>
</dbReference>
<accession>A0ABP9LVW9</accession>
<proteinExistence type="inferred from homology"/>
<evidence type="ECO:0000259" key="2">
    <source>
        <dbReference type="Pfam" id="PF00156"/>
    </source>
</evidence>
<dbReference type="Proteomes" id="UP001500227">
    <property type="component" value="Unassembled WGS sequence"/>
</dbReference>
<name>A0ABP9LVW9_9BURK</name>
<dbReference type="EMBL" id="BAABKD010000001">
    <property type="protein sequence ID" value="GAA5084521.1"/>
    <property type="molecule type" value="Genomic_DNA"/>
</dbReference>
<dbReference type="InterPro" id="IPR000836">
    <property type="entry name" value="PRTase_dom"/>
</dbReference>
<dbReference type="PANTHER" id="PTHR47505">
    <property type="entry name" value="DNA UTILIZATION PROTEIN YHGH"/>
    <property type="match status" value="1"/>
</dbReference>